<feature type="binding site" evidence="6">
    <location>
        <position position="374"/>
    </location>
    <ligand>
        <name>Mg(2+)</name>
        <dbReference type="ChEBI" id="CHEBI:18420"/>
    </ligand>
</feature>
<gene>
    <name evidence="7" type="primary">hoxH</name>
    <name evidence="7" type="ORF">Pla52n_66810</name>
</gene>
<evidence type="ECO:0000256" key="4">
    <source>
        <dbReference type="ARBA" id="ARBA00022723"/>
    </source>
</evidence>
<feature type="binding site" evidence="6">
    <location>
        <position position="421"/>
    </location>
    <ligand>
        <name>Fe cation</name>
        <dbReference type="ChEBI" id="CHEBI:24875"/>
    </ligand>
</feature>
<keyword evidence="4 6" id="KW-0479">Metal-binding</keyword>
<evidence type="ECO:0000313" key="8">
    <source>
        <dbReference type="Proteomes" id="UP000320176"/>
    </source>
</evidence>
<dbReference type="PANTHER" id="PTHR43600">
    <property type="entry name" value="COENZYME F420 HYDROGENASE, SUBUNIT ALPHA"/>
    <property type="match status" value="1"/>
</dbReference>
<dbReference type="GO" id="GO:0016151">
    <property type="term" value="F:nickel cation binding"/>
    <property type="evidence" value="ECO:0007669"/>
    <property type="project" value="InterPro"/>
</dbReference>
<keyword evidence="7" id="KW-0371">Homeobox</keyword>
<dbReference type="EC" id="1.12.1.2" evidence="7"/>
<dbReference type="Proteomes" id="UP000320176">
    <property type="component" value="Unassembled WGS sequence"/>
</dbReference>
<feature type="binding site" evidence="6">
    <location>
        <position position="69"/>
    </location>
    <ligand>
        <name>Fe cation</name>
        <dbReference type="ChEBI" id="CHEBI:24875"/>
    </ligand>
</feature>
<keyword evidence="8" id="KW-1185">Reference proteome</keyword>
<evidence type="ECO:0000256" key="3">
    <source>
        <dbReference type="ARBA" id="ARBA00022596"/>
    </source>
</evidence>
<dbReference type="AlphaFoldDB" id="A0A5C5ZVB4"/>
<dbReference type="Gene3D" id="1.10.645.10">
    <property type="entry name" value="Cytochrome-c3 Hydrogenase, chain B"/>
    <property type="match status" value="1"/>
</dbReference>
<keyword evidence="5 7" id="KW-0560">Oxidoreductase</keyword>
<proteinExistence type="inferred from homology"/>
<organism evidence="7 8">
    <name type="scientific">Stieleria varia</name>
    <dbReference type="NCBI Taxonomy" id="2528005"/>
    <lineage>
        <taxon>Bacteria</taxon>
        <taxon>Pseudomonadati</taxon>
        <taxon>Planctomycetota</taxon>
        <taxon>Planctomycetia</taxon>
        <taxon>Pirellulales</taxon>
        <taxon>Pirellulaceae</taxon>
        <taxon>Stieleria</taxon>
    </lineage>
</organism>
<comment type="cofactor">
    <cofactor evidence="1 6">
        <name>Ni(2+)</name>
        <dbReference type="ChEBI" id="CHEBI:49786"/>
    </cofactor>
</comment>
<evidence type="ECO:0000256" key="6">
    <source>
        <dbReference type="PIRSR" id="PIRSR601501-1"/>
    </source>
</evidence>
<evidence type="ECO:0000256" key="5">
    <source>
        <dbReference type="ARBA" id="ARBA00023002"/>
    </source>
</evidence>
<feature type="binding site" evidence="6">
    <location>
        <position position="424"/>
    </location>
    <ligand>
        <name>Mg(2+)</name>
        <dbReference type="ChEBI" id="CHEBI:18420"/>
    </ligand>
</feature>
<feature type="binding site" evidence="6">
    <location>
        <position position="47"/>
    </location>
    <ligand>
        <name>Mg(2+)</name>
        <dbReference type="ChEBI" id="CHEBI:18420"/>
    </ligand>
</feature>
<dbReference type="GO" id="GO:0003677">
    <property type="term" value="F:DNA binding"/>
    <property type="evidence" value="ECO:0007669"/>
    <property type="project" value="UniProtKB-KW"/>
</dbReference>
<dbReference type="RefSeq" id="WP_146523568.1">
    <property type="nucleotide sequence ID" value="NZ_CP151726.1"/>
</dbReference>
<dbReference type="Pfam" id="PF00374">
    <property type="entry name" value="NiFeSe_Hases"/>
    <property type="match status" value="1"/>
</dbReference>
<sequence>MTDGSTRKITVEALTRVEGEGALHVRLRDGGVESVKLSIYEPPRFFEAFLQGRRLEEVPDITARICGICPVAYQMTSVHALEQALGVEITPEIRILRRLLYCGEWIESHVLHIYMLNAPDFFDSHSGIELAKRFPDEVTQGLRIKKVGNRLLEILGGRAIHPVNVRVGGFYRSPEVSQLTELLPDLESALDAAIESARWVAGFDFPCFDLPMEMVALQHDEEYPMNEGHIASSARPKIAVADYEKHFAEVHVPHSTALQSEIGDAGAPYFLGPLARLRFNHERLFPQARRLTDELFPDGPTENRFHSILARSIEVVHSLIEAISIIKSFRPLKRPFVEYTPCNGFGCAATEAPRGMIYHSYQVNDVGEVVTSKIVPPTSQNQKQIELDLVGFLPSIIQQSDDRVAAECEKLIRTYDPCISCSTHFLRLTMERR</sequence>
<reference evidence="7 8" key="1">
    <citation type="submission" date="2019-02" db="EMBL/GenBank/DDBJ databases">
        <title>Deep-cultivation of Planctomycetes and their phenomic and genomic characterization uncovers novel biology.</title>
        <authorList>
            <person name="Wiegand S."/>
            <person name="Jogler M."/>
            <person name="Boedeker C."/>
            <person name="Pinto D."/>
            <person name="Vollmers J."/>
            <person name="Rivas-Marin E."/>
            <person name="Kohn T."/>
            <person name="Peeters S.H."/>
            <person name="Heuer A."/>
            <person name="Rast P."/>
            <person name="Oberbeckmann S."/>
            <person name="Bunk B."/>
            <person name="Jeske O."/>
            <person name="Meyerdierks A."/>
            <person name="Storesund J.E."/>
            <person name="Kallscheuer N."/>
            <person name="Luecker S."/>
            <person name="Lage O.M."/>
            <person name="Pohl T."/>
            <person name="Merkel B.J."/>
            <person name="Hornburger P."/>
            <person name="Mueller R.-W."/>
            <person name="Bruemmer F."/>
            <person name="Labrenz M."/>
            <person name="Spormann A.M."/>
            <person name="Op Den Camp H."/>
            <person name="Overmann J."/>
            <person name="Amann R."/>
            <person name="Jetten M.S.M."/>
            <person name="Mascher T."/>
            <person name="Medema M.H."/>
            <person name="Devos D.P."/>
            <person name="Kaster A.-K."/>
            <person name="Ovreas L."/>
            <person name="Rohde M."/>
            <person name="Galperin M.Y."/>
            <person name="Jogler C."/>
        </authorList>
    </citation>
    <scope>NUCLEOTIDE SEQUENCE [LARGE SCALE GENOMIC DNA]</scope>
    <source>
        <strain evidence="7 8">Pla52n</strain>
    </source>
</reference>
<feature type="binding site" evidence="6">
    <location>
        <position position="69"/>
    </location>
    <ligand>
        <name>Ni(2+)</name>
        <dbReference type="ChEBI" id="CHEBI:49786"/>
    </ligand>
</feature>
<comment type="similarity">
    <text evidence="2">Belongs to the [NiFe]/[NiFeSe] hydrogenase large subunit family.</text>
</comment>
<dbReference type="InterPro" id="IPR001501">
    <property type="entry name" value="Ni-dep_hyd_lsu"/>
</dbReference>
<keyword evidence="6" id="KW-0408">Iron</keyword>
<dbReference type="InterPro" id="IPR029014">
    <property type="entry name" value="NiFe-Hase_large"/>
</dbReference>
<evidence type="ECO:0000256" key="1">
    <source>
        <dbReference type="ARBA" id="ARBA00001967"/>
    </source>
</evidence>
<accession>A0A5C5ZVB4</accession>
<dbReference type="PROSITE" id="PS00508">
    <property type="entry name" value="NI_HGENASE_L_2"/>
    <property type="match status" value="1"/>
</dbReference>
<feature type="binding site" evidence="6">
    <location>
        <position position="418"/>
    </location>
    <ligand>
        <name>Ni(2+)</name>
        <dbReference type="ChEBI" id="CHEBI:49786"/>
    </ligand>
</feature>
<evidence type="ECO:0000256" key="2">
    <source>
        <dbReference type="ARBA" id="ARBA00009292"/>
    </source>
</evidence>
<dbReference type="SUPFAM" id="SSF56762">
    <property type="entry name" value="HydB/Nqo4-like"/>
    <property type="match status" value="1"/>
</dbReference>
<dbReference type="GO" id="GO:0047985">
    <property type="term" value="F:hydrogen dehydrogenase activity"/>
    <property type="evidence" value="ECO:0007669"/>
    <property type="project" value="UniProtKB-EC"/>
</dbReference>
<comment type="caution">
    <text evidence="7">The sequence shown here is derived from an EMBL/GenBank/DDBJ whole genome shotgun (WGS) entry which is preliminary data.</text>
</comment>
<dbReference type="InterPro" id="IPR018194">
    <property type="entry name" value="Ni-dep_hyd_lsu_Ni_BS"/>
</dbReference>
<evidence type="ECO:0000313" key="7">
    <source>
        <dbReference type="EMBL" id="TWT91269.1"/>
    </source>
</evidence>
<dbReference type="GO" id="GO:0008901">
    <property type="term" value="F:ferredoxin hydrogenase activity"/>
    <property type="evidence" value="ECO:0007669"/>
    <property type="project" value="InterPro"/>
</dbReference>
<keyword evidence="6" id="KW-0460">Magnesium</keyword>
<comment type="cofactor">
    <cofactor evidence="6">
        <name>Fe cation</name>
        <dbReference type="ChEBI" id="CHEBI:24875"/>
    </cofactor>
</comment>
<dbReference type="EMBL" id="SJPN01000018">
    <property type="protein sequence ID" value="TWT91269.1"/>
    <property type="molecule type" value="Genomic_DNA"/>
</dbReference>
<feature type="binding site" evidence="6">
    <location>
        <position position="66"/>
    </location>
    <ligand>
        <name>Ni(2+)</name>
        <dbReference type="ChEBI" id="CHEBI:49786"/>
    </ligand>
</feature>
<keyword evidence="3 6" id="KW-0533">Nickel</keyword>
<dbReference type="PANTHER" id="PTHR43600:SF2">
    <property type="entry name" value="F420-NON-REDUCING HYDROGENASE VHU SUBUNIT A"/>
    <property type="match status" value="1"/>
</dbReference>
<dbReference type="OrthoDB" id="9761717at2"/>
<name>A0A5C5ZVB4_9BACT</name>
<protein>
    <submittedName>
        <fullName evidence="7">NAD-reducing hydrogenase HoxS subunit beta</fullName>
        <ecNumber evidence="7">1.12.1.2</ecNumber>
    </submittedName>
</protein>